<dbReference type="KEGG" id="atq:GH723_12610"/>
<dbReference type="RefSeq" id="WP_153759978.1">
    <property type="nucleotide sequence ID" value="NZ_CP045851.1"/>
</dbReference>
<dbReference type="PROSITE" id="PS50887">
    <property type="entry name" value="GGDEF"/>
    <property type="match status" value="1"/>
</dbReference>
<reference evidence="7 8" key="1">
    <citation type="submission" date="2019-11" db="EMBL/GenBank/DDBJ databases">
        <authorList>
            <person name="He Y."/>
        </authorList>
    </citation>
    <scope>NUCLEOTIDE SEQUENCE [LARGE SCALE GENOMIC DNA]</scope>
    <source>
        <strain evidence="7 8">SCSIO 58843</strain>
    </source>
</reference>
<feature type="domain" description="GGDEF" evidence="6">
    <location>
        <begin position="483"/>
        <end position="615"/>
    </location>
</feature>
<feature type="domain" description="HAMP" evidence="5">
    <location>
        <begin position="349"/>
        <end position="401"/>
    </location>
</feature>
<dbReference type="InterPro" id="IPR001633">
    <property type="entry name" value="EAL_dom"/>
</dbReference>
<dbReference type="InterPro" id="IPR000160">
    <property type="entry name" value="GGDEF_dom"/>
</dbReference>
<dbReference type="GO" id="GO:0016020">
    <property type="term" value="C:membrane"/>
    <property type="evidence" value="ECO:0007669"/>
    <property type="project" value="InterPro"/>
</dbReference>
<dbReference type="GO" id="GO:0007165">
    <property type="term" value="P:signal transduction"/>
    <property type="evidence" value="ECO:0007669"/>
    <property type="project" value="InterPro"/>
</dbReference>
<dbReference type="InterPro" id="IPR003660">
    <property type="entry name" value="HAMP_dom"/>
</dbReference>
<keyword evidence="8" id="KW-1185">Reference proteome</keyword>
<evidence type="ECO:0000259" key="6">
    <source>
        <dbReference type="PROSITE" id="PS50887"/>
    </source>
</evidence>
<dbReference type="PROSITE" id="PS50883">
    <property type="entry name" value="EAL"/>
    <property type="match status" value="1"/>
</dbReference>
<dbReference type="CDD" id="cd06225">
    <property type="entry name" value="HAMP"/>
    <property type="match status" value="1"/>
</dbReference>
<feature type="domain" description="EAL" evidence="4">
    <location>
        <begin position="624"/>
        <end position="878"/>
    </location>
</feature>
<dbReference type="PANTHER" id="PTHR33121:SF70">
    <property type="entry name" value="SIGNALING PROTEIN YKOW"/>
    <property type="match status" value="1"/>
</dbReference>
<evidence type="ECO:0000256" key="1">
    <source>
        <dbReference type="ARBA" id="ARBA00022692"/>
    </source>
</evidence>
<dbReference type="Gene3D" id="6.10.340.10">
    <property type="match status" value="1"/>
</dbReference>
<evidence type="ECO:0000313" key="7">
    <source>
        <dbReference type="EMBL" id="QGG95872.1"/>
    </source>
</evidence>
<keyword evidence="3" id="KW-0472">Membrane</keyword>
<dbReference type="SMART" id="SM00052">
    <property type="entry name" value="EAL"/>
    <property type="match status" value="1"/>
</dbReference>
<keyword evidence="1 3" id="KW-0812">Transmembrane</keyword>
<gene>
    <name evidence="7" type="ORF">GH723_12610</name>
</gene>
<dbReference type="PANTHER" id="PTHR33121">
    <property type="entry name" value="CYCLIC DI-GMP PHOSPHODIESTERASE PDEF"/>
    <property type="match status" value="1"/>
</dbReference>
<dbReference type="Proteomes" id="UP000334019">
    <property type="component" value="Chromosome"/>
</dbReference>
<evidence type="ECO:0000256" key="3">
    <source>
        <dbReference type="SAM" id="Phobius"/>
    </source>
</evidence>
<dbReference type="NCBIfam" id="TIGR00254">
    <property type="entry name" value="GGDEF"/>
    <property type="match status" value="1"/>
</dbReference>
<dbReference type="SMART" id="SM00304">
    <property type="entry name" value="HAMP"/>
    <property type="match status" value="1"/>
</dbReference>
<dbReference type="GO" id="GO:0071111">
    <property type="term" value="F:cyclic-guanylate-specific phosphodiesterase activity"/>
    <property type="evidence" value="ECO:0007669"/>
    <property type="project" value="InterPro"/>
</dbReference>
<dbReference type="SUPFAM" id="SSF55073">
    <property type="entry name" value="Nucleotide cyclase"/>
    <property type="match status" value="1"/>
</dbReference>
<proteinExistence type="predicted"/>
<feature type="transmembrane region" description="Helical" evidence="3">
    <location>
        <begin position="329"/>
        <end position="352"/>
    </location>
</feature>
<dbReference type="InterPro" id="IPR035919">
    <property type="entry name" value="EAL_sf"/>
</dbReference>
<name>A0A5Q2RLR9_9ACTN</name>
<dbReference type="EMBL" id="CP045851">
    <property type="protein sequence ID" value="QGG95872.1"/>
    <property type="molecule type" value="Genomic_DNA"/>
</dbReference>
<dbReference type="Gene3D" id="3.20.20.450">
    <property type="entry name" value="EAL domain"/>
    <property type="match status" value="1"/>
</dbReference>
<dbReference type="CDD" id="cd01949">
    <property type="entry name" value="GGDEF"/>
    <property type="match status" value="1"/>
</dbReference>
<sequence length="883" mass="94805">MGQTVEMRRWHPRVGVILLAIAAMPLAGVAALAYQQVRQVGSYQEDVSSLTGAIEDLTSALQIDSAVAEEKYWSYATVALEDIGIPRQLVVDLVGLDPWSAVDESAARVDALVDRSRFADLAPMLQSARSIDDPVATELEDAYELVTDRVRAHREQATARLVDLPSAPDLSRGVRTLRLAADMRDDAATQLGAFFALRFDSNSGSVEALRQLVARDDRYRATRRQLSGTVTAGSRAADVLAEMDEDPDVAQFLREVRAAVDTTVESGAGQTSALSPEIVVGDATTLADSFLSAHSATGTHMRLVDAAATDVEGLAAELDADAAAARRNALAFVAIVSCLAIAGVVVAGRAIVVPLRRLSAAAEAMREGSLDHHVAETGPQELRGTARAMNEAVAQLHLAERQALALAQGDLDDPILELSAPGALGQSLRDAVAHLTTSLNEREDFRRRLAHEAAHDPLTGLPNRTASLAHLKRALGRAQRTGDHLAVLFVDLDGFKQVNELHGHGAGDRVLVQVAQRLSDTVRQSDVVGRLGADEFIVVAEPIGHEDEAAQLAARLLREIEEPIRQGGRTIGVSATIGITTDGGSSDPDSLIREADAAVVEAKRSGGGRTRFCDDALRTGLASRSAVERGLARAIEEDHLVLYVQHIVDARTEELAAFEALVRWIDPGRGLVPPDEFIPVAEASDLIVALDRWVLRNAVDNLARWSAEHPASAVPLSVNVSGRHLAHPQLVEHVLEPLRRHGVDPRRLTVEVTETALLDDLASAATHLSALREVGVRIAIDDFGTGYTSLAHLRALPVDILKIDRSFVANLRHDDERTLIRMIVELGHLFGLEVVAEGVETATDARELLLLGVDALQGFHFSRPHPIADVGGSETRVVAQPVR</sequence>
<keyword evidence="2 3" id="KW-1133">Transmembrane helix</keyword>
<evidence type="ECO:0000256" key="2">
    <source>
        <dbReference type="ARBA" id="ARBA00022989"/>
    </source>
</evidence>
<dbReference type="Gene3D" id="3.30.70.270">
    <property type="match status" value="1"/>
</dbReference>
<dbReference type="Pfam" id="PF00672">
    <property type="entry name" value="HAMP"/>
    <property type="match status" value="1"/>
</dbReference>
<dbReference type="SMART" id="SM00267">
    <property type="entry name" value="GGDEF"/>
    <property type="match status" value="1"/>
</dbReference>
<dbReference type="Pfam" id="PF00990">
    <property type="entry name" value="GGDEF"/>
    <property type="match status" value="1"/>
</dbReference>
<evidence type="ECO:0000313" key="8">
    <source>
        <dbReference type="Proteomes" id="UP000334019"/>
    </source>
</evidence>
<dbReference type="InterPro" id="IPR029787">
    <property type="entry name" value="Nucleotide_cyclase"/>
</dbReference>
<dbReference type="PROSITE" id="PS50885">
    <property type="entry name" value="HAMP"/>
    <property type="match status" value="1"/>
</dbReference>
<organism evidence="7 8">
    <name type="scientific">Actinomarinicola tropica</name>
    <dbReference type="NCBI Taxonomy" id="2789776"/>
    <lineage>
        <taxon>Bacteria</taxon>
        <taxon>Bacillati</taxon>
        <taxon>Actinomycetota</taxon>
        <taxon>Acidimicrobiia</taxon>
        <taxon>Acidimicrobiales</taxon>
        <taxon>Iamiaceae</taxon>
        <taxon>Actinomarinicola</taxon>
    </lineage>
</organism>
<accession>A0A5Q2RLR9</accession>
<dbReference type="CDD" id="cd01948">
    <property type="entry name" value="EAL"/>
    <property type="match status" value="1"/>
</dbReference>
<dbReference type="SUPFAM" id="SSF141868">
    <property type="entry name" value="EAL domain-like"/>
    <property type="match status" value="1"/>
</dbReference>
<dbReference type="Pfam" id="PF00563">
    <property type="entry name" value="EAL"/>
    <property type="match status" value="1"/>
</dbReference>
<protein>
    <submittedName>
        <fullName evidence="7">EAL domain-containing protein</fullName>
    </submittedName>
</protein>
<evidence type="ECO:0000259" key="5">
    <source>
        <dbReference type="PROSITE" id="PS50885"/>
    </source>
</evidence>
<evidence type="ECO:0000259" key="4">
    <source>
        <dbReference type="PROSITE" id="PS50883"/>
    </source>
</evidence>
<dbReference type="AlphaFoldDB" id="A0A5Q2RLR9"/>
<dbReference type="InterPro" id="IPR043128">
    <property type="entry name" value="Rev_trsase/Diguanyl_cyclase"/>
</dbReference>
<dbReference type="InterPro" id="IPR050706">
    <property type="entry name" value="Cyclic-di-GMP_PDE-like"/>
</dbReference>